<keyword evidence="2" id="KW-0479">Metal-binding</keyword>
<comment type="similarity">
    <text evidence="5">Belongs to the HIPP family.</text>
</comment>
<evidence type="ECO:0000256" key="5">
    <source>
        <dbReference type="ARBA" id="ARBA00024045"/>
    </source>
</evidence>
<feature type="compositionally biased region" description="Low complexity" evidence="6">
    <location>
        <begin position="269"/>
        <end position="278"/>
    </location>
</feature>
<protein>
    <recommendedName>
        <fullName evidence="7">HMA domain-containing protein</fullName>
    </recommendedName>
</protein>
<dbReference type="EMBL" id="OIVN01001981">
    <property type="protein sequence ID" value="SPC99504.1"/>
    <property type="molecule type" value="Genomic_DNA"/>
</dbReference>
<reference evidence="8" key="1">
    <citation type="submission" date="2018-02" db="EMBL/GenBank/DDBJ databases">
        <authorList>
            <person name="Cohen D.B."/>
            <person name="Kent A.D."/>
        </authorList>
    </citation>
    <scope>NUCLEOTIDE SEQUENCE</scope>
</reference>
<feature type="compositionally biased region" description="Basic and acidic residues" evidence="6">
    <location>
        <begin position="231"/>
        <end position="241"/>
    </location>
</feature>
<feature type="region of interest" description="Disordered" evidence="6">
    <location>
        <begin position="94"/>
        <end position="129"/>
    </location>
</feature>
<feature type="region of interest" description="Disordered" evidence="6">
    <location>
        <begin position="192"/>
        <end position="281"/>
    </location>
</feature>
<evidence type="ECO:0000256" key="4">
    <source>
        <dbReference type="ARBA" id="ARBA00023289"/>
    </source>
</evidence>
<dbReference type="PROSITE" id="PS50846">
    <property type="entry name" value="HMA_2"/>
    <property type="match status" value="1"/>
</dbReference>
<feature type="compositionally biased region" description="Low complexity" evidence="6">
    <location>
        <begin position="244"/>
        <end position="258"/>
    </location>
</feature>
<dbReference type="SUPFAM" id="SSF55008">
    <property type="entry name" value="HMA, heavy metal-associated domain"/>
    <property type="match status" value="1"/>
</dbReference>
<feature type="domain" description="HMA" evidence="7">
    <location>
        <begin position="26"/>
        <end position="91"/>
    </location>
</feature>
<evidence type="ECO:0000259" key="7">
    <source>
        <dbReference type="PROSITE" id="PS50846"/>
    </source>
</evidence>
<keyword evidence="4" id="KW-0636">Prenylation</keyword>
<keyword evidence="1" id="KW-0488">Methylation</keyword>
<dbReference type="AlphaFoldDB" id="A0A2N9GJX9"/>
<dbReference type="Pfam" id="PF00403">
    <property type="entry name" value="HMA"/>
    <property type="match status" value="1"/>
</dbReference>
<proteinExistence type="inferred from homology"/>
<evidence type="ECO:0000313" key="8">
    <source>
        <dbReference type="EMBL" id="SPC99504.1"/>
    </source>
</evidence>
<name>A0A2N9GJX9_FAGSY</name>
<dbReference type="Gene3D" id="3.30.70.100">
    <property type="match status" value="1"/>
</dbReference>
<evidence type="ECO:0000256" key="1">
    <source>
        <dbReference type="ARBA" id="ARBA00022481"/>
    </source>
</evidence>
<accession>A0A2N9GJX9</accession>
<organism evidence="8">
    <name type="scientific">Fagus sylvatica</name>
    <name type="common">Beechnut</name>
    <dbReference type="NCBI Taxonomy" id="28930"/>
    <lineage>
        <taxon>Eukaryota</taxon>
        <taxon>Viridiplantae</taxon>
        <taxon>Streptophyta</taxon>
        <taxon>Embryophyta</taxon>
        <taxon>Tracheophyta</taxon>
        <taxon>Spermatophyta</taxon>
        <taxon>Magnoliopsida</taxon>
        <taxon>eudicotyledons</taxon>
        <taxon>Gunneridae</taxon>
        <taxon>Pentapetalae</taxon>
        <taxon>rosids</taxon>
        <taxon>fabids</taxon>
        <taxon>Fagales</taxon>
        <taxon>Fagaceae</taxon>
        <taxon>Fagus</taxon>
    </lineage>
</organism>
<keyword evidence="3" id="KW-0449">Lipoprotein</keyword>
<dbReference type="PANTHER" id="PTHR45868">
    <property type="entry name" value="HEAVY METAL-ASSOCIATED ISOPRENYLATED PLANT PROTEIN 33-RELATED"/>
    <property type="match status" value="1"/>
</dbReference>
<feature type="compositionally biased region" description="Basic and acidic residues" evidence="6">
    <location>
        <begin position="94"/>
        <end position="104"/>
    </location>
</feature>
<evidence type="ECO:0000256" key="3">
    <source>
        <dbReference type="ARBA" id="ARBA00023288"/>
    </source>
</evidence>
<evidence type="ECO:0000256" key="2">
    <source>
        <dbReference type="ARBA" id="ARBA00022723"/>
    </source>
</evidence>
<dbReference type="InterPro" id="IPR006121">
    <property type="entry name" value="HMA_dom"/>
</dbReference>
<gene>
    <name evidence="8" type="ORF">FSB_LOCUS27386</name>
</gene>
<dbReference type="GO" id="GO:0046872">
    <property type="term" value="F:metal ion binding"/>
    <property type="evidence" value="ECO:0007669"/>
    <property type="project" value="UniProtKB-KW"/>
</dbReference>
<dbReference type="InterPro" id="IPR036163">
    <property type="entry name" value="HMA_dom_sf"/>
</dbReference>
<evidence type="ECO:0000256" key="6">
    <source>
        <dbReference type="SAM" id="MobiDB-lite"/>
    </source>
</evidence>
<dbReference type="PANTHER" id="PTHR45868:SF69">
    <property type="entry name" value="HEAVY METAL-ASSOCIATED ISOPRENYLATED PLANT PROTEIN 35"/>
    <property type="match status" value="1"/>
</dbReference>
<sequence>MAASEAKEAPVPPKEVVEEHLEPLNCKKWVLRVSIHCEGCKRKVKRILHNIEGVYETDIDLKQQKVTVMVKGNVNPDILIRKLVKTGKHAELWPEKADSKEKKQSKSKKKEKQVSDPESSEDSNHGNDKEKEAVKVEVHVQDQAAKNCEAHGPHGSTSKNVEQASAATCKTSGQVKEVKAEVMQTVTLPAACQSPVAGGGECENGAEKSSGGGGSGSGGKKKKKKGQKVSVKIDEGVEHSCDAPPSTGSSNHGHSNGPHGQGHGPMPSPAAANHSSPPRHVMYYHQYPQPVYATSYNMAHPTSSHVYASSPHNSYVYTTEYETESPPLDYDPYASHPSDSFELFSDENPNGCSIM</sequence>
<dbReference type="CDD" id="cd00371">
    <property type="entry name" value="HMA"/>
    <property type="match status" value="1"/>
</dbReference>